<reference evidence="1" key="2">
    <citation type="journal article" date="2015" name="Data Brief">
        <title>Shoot transcriptome of the giant reed, Arundo donax.</title>
        <authorList>
            <person name="Barrero R.A."/>
            <person name="Guerrero F.D."/>
            <person name="Moolhuijzen P."/>
            <person name="Goolsby J.A."/>
            <person name="Tidwell J."/>
            <person name="Bellgard S.E."/>
            <person name="Bellgard M.I."/>
        </authorList>
    </citation>
    <scope>NUCLEOTIDE SEQUENCE</scope>
    <source>
        <tissue evidence="1">Shoot tissue taken approximately 20 cm above the soil surface</tissue>
    </source>
</reference>
<proteinExistence type="predicted"/>
<organism evidence="1">
    <name type="scientific">Arundo donax</name>
    <name type="common">Giant reed</name>
    <name type="synonym">Donax arundinaceus</name>
    <dbReference type="NCBI Taxonomy" id="35708"/>
    <lineage>
        <taxon>Eukaryota</taxon>
        <taxon>Viridiplantae</taxon>
        <taxon>Streptophyta</taxon>
        <taxon>Embryophyta</taxon>
        <taxon>Tracheophyta</taxon>
        <taxon>Spermatophyta</taxon>
        <taxon>Magnoliopsida</taxon>
        <taxon>Liliopsida</taxon>
        <taxon>Poales</taxon>
        <taxon>Poaceae</taxon>
        <taxon>PACMAD clade</taxon>
        <taxon>Arundinoideae</taxon>
        <taxon>Arundineae</taxon>
        <taxon>Arundo</taxon>
    </lineage>
</organism>
<reference evidence="1" key="1">
    <citation type="submission" date="2014-09" db="EMBL/GenBank/DDBJ databases">
        <authorList>
            <person name="Magalhaes I.L.F."/>
            <person name="Oliveira U."/>
            <person name="Santos F.R."/>
            <person name="Vidigal T.H.D.A."/>
            <person name="Brescovit A.D."/>
            <person name="Santos A.J."/>
        </authorList>
    </citation>
    <scope>NUCLEOTIDE SEQUENCE</scope>
    <source>
        <tissue evidence="1">Shoot tissue taken approximately 20 cm above the soil surface</tissue>
    </source>
</reference>
<protein>
    <submittedName>
        <fullName evidence="1">Uncharacterized protein</fullName>
    </submittedName>
</protein>
<accession>A0A0A9E8Q8</accession>
<dbReference type="EMBL" id="GBRH01200801">
    <property type="protein sequence ID" value="JAD97094.1"/>
    <property type="molecule type" value="Transcribed_RNA"/>
</dbReference>
<evidence type="ECO:0000313" key="1">
    <source>
        <dbReference type="EMBL" id="JAD97094.1"/>
    </source>
</evidence>
<sequence length="15" mass="1705">MDSWRGGNGRKRGLD</sequence>
<name>A0A0A9E8Q8_ARUDO</name>